<keyword evidence="3" id="KW-1185">Reference proteome</keyword>
<name>I4C5W3_DESTA</name>
<evidence type="ECO:0000313" key="3">
    <source>
        <dbReference type="Proteomes" id="UP000006055"/>
    </source>
</evidence>
<dbReference type="Proteomes" id="UP000006055">
    <property type="component" value="Chromosome"/>
</dbReference>
<dbReference type="AlphaFoldDB" id="I4C5W3"/>
<proteinExistence type="predicted"/>
<dbReference type="RefSeq" id="WP_014810097.1">
    <property type="nucleotide sequence ID" value="NC_018025.1"/>
</dbReference>
<feature type="signal peptide" evidence="1">
    <location>
        <begin position="1"/>
        <end position="22"/>
    </location>
</feature>
<dbReference type="HOGENOM" id="CLU_2665184_0_0_7"/>
<evidence type="ECO:0000256" key="1">
    <source>
        <dbReference type="SAM" id="SignalP"/>
    </source>
</evidence>
<feature type="chain" id="PRO_5003687324" evidence="1">
    <location>
        <begin position="23"/>
        <end position="75"/>
    </location>
</feature>
<accession>I4C5W3</accession>
<evidence type="ECO:0000313" key="2">
    <source>
        <dbReference type="EMBL" id="AFM24954.1"/>
    </source>
</evidence>
<dbReference type="STRING" id="706587.Desti_2264"/>
<protein>
    <submittedName>
        <fullName evidence="2">Uncharacterized protein</fullName>
    </submittedName>
</protein>
<gene>
    <name evidence="2" type="ordered locus">Desti_2264</name>
</gene>
<organism evidence="2 3">
    <name type="scientific">Desulfomonile tiedjei (strain ATCC 49306 / DSM 6799 / DCB-1)</name>
    <dbReference type="NCBI Taxonomy" id="706587"/>
    <lineage>
        <taxon>Bacteria</taxon>
        <taxon>Pseudomonadati</taxon>
        <taxon>Thermodesulfobacteriota</taxon>
        <taxon>Desulfomonilia</taxon>
        <taxon>Desulfomonilales</taxon>
        <taxon>Desulfomonilaceae</taxon>
        <taxon>Desulfomonile</taxon>
    </lineage>
</organism>
<reference evidence="3" key="1">
    <citation type="submission" date="2012-06" db="EMBL/GenBank/DDBJ databases">
        <title>Complete sequence of chromosome of Desulfomonile tiedjei DSM 6799.</title>
        <authorList>
            <person name="Lucas S."/>
            <person name="Copeland A."/>
            <person name="Lapidus A."/>
            <person name="Glavina del Rio T."/>
            <person name="Dalin E."/>
            <person name="Tice H."/>
            <person name="Bruce D."/>
            <person name="Goodwin L."/>
            <person name="Pitluck S."/>
            <person name="Peters L."/>
            <person name="Ovchinnikova G."/>
            <person name="Zeytun A."/>
            <person name="Lu M."/>
            <person name="Kyrpides N."/>
            <person name="Mavromatis K."/>
            <person name="Ivanova N."/>
            <person name="Brettin T."/>
            <person name="Detter J.C."/>
            <person name="Han C."/>
            <person name="Larimer F."/>
            <person name="Land M."/>
            <person name="Hauser L."/>
            <person name="Markowitz V."/>
            <person name="Cheng J.-F."/>
            <person name="Hugenholtz P."/>
            <person name="Woyke T."/>
            <person name="Wu D."/>
            <person name="Spring S."/>
            <person name="Schroeder M."/>
            <person name="Brambilla E."/>
            <person name="Klenk H.-P."/>
            <person name="Eisen J.A."/>
        </authorList>
    </citation>
    <scope>NUCLEOTIDE SEQUENCE [LARGE SCALE GENOMIC DNA]</scope>
    <source>
        <strain evidence="3">ATCC 49306 / DSM 6799 / DCB-1</strain>
    </source>
</reference>
<dbReference type="KEGG" id="dti:Desti_2264"/>
<sequence length="75" mass="8983">MKKLLVIFMLLAMLAPAPFAVARDASRDYLMHIWKQQQGDQKRWRAVMTAKTLAEREEAYKTYVYNLPRLWEPWP</sequence>
<keyword evidence="1" id="KW-0732">Signal</keyword>
<dbReference type="EMBL" id="CP003360">
    <property type="protein sequence ID" value="AFM24954.1"/>
    <property type="molecule type" value="Genomic_DNA"/>
</dbReference>